<evidence type="ECO:0000256" key="3">
    <source>
        <dbReference type="ARBA" id="ARBA00022475"/>
    </source>
</evidence>
<dbReference type="InterPro" id="IPR012902">
    <property type="entry name" value="N_methyl_site"/>
</dbReference>
<dbReference type="Pfam" id="PF12019">
    <property type="entry name" value="GspH"/>
    <property type="match status" value="1"/>
</dbReference>
<dbReference type="SUPFAM" id="SSF54523">
    <property type="entry name" value="Pili subunits"/>
    <property type="match status" value="1"/>
</dbReference>
<dbReference type="EMBL" id="VZIZ01000011">
    <property type="protein sequence ID" value="KAF0569256.1"/>
    <property type="molecule type" value="Genomic_DNA"/>
</dbReference>
<evidence type="ECO:0000256" key="6">
    <source>
        <dbReference type="ARBA" id="ARBA00022692"/>
    </source>
</evidence>
<dbReference type="InterPro" id="IPR045584">
    <property type="entry name" value="Pilin-like"/>
</dbReference>
<keyword evidence="14" id="KW-1185">Reference proteome</keyword>
<evidence type="ECO:0000256" key="2">
    <source>
        <dbReference type="ARBA" id="ARBA00021549"/>
    </source>
</evidence>
<evidence type="ECO:0000256" key="4">
    <source>
        <dbReference type="ARBA" id="ARBA00022481"/>
    </source>
</evidence>
<protein>
    <recommendedName>
        <fullName evidence="2">Type II secretion system protein H</fullName>
    </recommendedName>
    <alternativeName>
        <fullName evidence="10">General secretion pathway protein H</fullName>
    </alternativeName>
</protein>
<evidence type="ECO:0000256" key="10">
    <source>
        <dbReference type="ARBA" id="ARBA00030775"/>
    </source>
</evidence>
<keyword evidence="5" id="KW-0997">Cell inner membrane</keyword>
<dbReference type="GO" id="GO:0015627">
    <property type="term" value="C:type II protein secretion system complex"/>
    <property type="evidence" value="ECO:0007669"/>
    <property type="project" value="InterPro"/>
</dbReference>
<accession>A0A6N7C1L2</accession>
<organism evidence="13 14">
    <name type="scientific">Psychrobacter nivimaris</name>
    <dbReference type="NCBI Taxonomy" id="281738"/>
    <lineage>
        <taxon>Bacteria</taxon>
        <taxon>Pseudomonadati</taxon>
        <taxon>Pseudomonadota</taxon>
        <taxon>Gammaproteobacteria</taxon>
        <taxon>Moraxellales</taxon>
        <taxon>Moraxellaceae</taxon>
        <taxon>Psychrobacter</taxon>
    </lineage>
</organism>
<reference evidence="13 14" key="1">
    <citation type="submission" date="2019-09" db="EMBL/GenBank/DDBJ databases">
        <title>Draft genome sequence of Psychrobacter nivimaris LAMA 639, in search for biotechnological relevant genes.</title>
        <authorList>
            <person name="Lima A.O.S."/>
            <person name="Staloch B.E.K."/>
            <person name="Freitas R.C."/>
            <person name="Niero H."/>
            <person name="Silva M.A.C."/>
        </authorList>
    </citation>
    <scope>NUCLEOTIDE SEQUENCE [LARGE SCALE GENOMIC DNA]</scope>
    <source>
        <strain evidence="13 14">LAMA 639</strain>
    </source>
</reference>
<dbReference type="Pfam" id="PF07963">
    <property type="entry name" value="N_methyl"/>
    <property type="match status" value="1"/>
</dbReference>
<evidence type="ECO:0000256" key="8">
    <source>
        <dbReference type="ARBA" id="ARBA00023136"/>
    </source>
</evidence>
<evidence type="ECO:0000256" key="11">
    <source>
        <dbReference type="SAM" id="Phobius"/>
    </source>
</evidence>
<keyword evidence="3" id="KW-1003">Cell membrane</keyword>
<keyword evidence="7 11" id="KW-1133">Transmembrane helix</keyword>
<comment type="similarity">
    <text evidence="9">Belongs to the GSP H family.</text>
</comment>
<dbReference type="GO" id="GO:0005886">
    <property type="term" value="C:plasma membrane"/>
    <property type="evidence" value="ECO:0007669"/>
    <property type="project" value="UniProtKB-SubCell"/>
</dbReference>
<dbReference type="NCBIfam" id="TIGR02532">
    <property type="entry name" value="IV_pilin_GFxxxE"/>
    <property type="match status" value="1"/>
</dbReference>
<dbReference type="InterPro" id="IPR022346">
    <property type="entry name" value="T2SS_GspH"/>
</dbReference>
<sequence length="242" mass="27466">MNLLSKVLAHYKRIAIFTFCLPICKNGRYGIDNLLAIASRLFNKLLKFVIYRKPLLQNDNILNAKQSNGFTLVELTVTTMVLGIIAAIAAPSILTHLARMEAQRVKHQLESTLSLAKAESYISRQDVLVCLSNDAQQCHRNSDKTLLLFVDKNNNKHFDSQVDTLLTQQSLNLRYSTVKLRVGGRRHYTKFWGDSGRPRGHFGHIKYCPTSSYNKSMYQISFNQSGIVKHKLNVDHPTKCNG</sequence>
<keyword evidence="6 11" id="KW-0812">Transmembrane</keyword>
<feature type="transmembrane region" description="Helical" evidence="11">
    <location>
        <begin position="75"/>
        <end position="98"/>
    </location>
</feature>
<dbReference type="AlphaFoldDB" id="A0A6N7C1L2"/>
<feature type="domain" description="General secretion pathway GspH" evidence="12">
    <location>
        <begin position="108"/>
        <end position="226"/>
    </location>
</feature>
<comment type="subcellular location">
    <subcellularLocation>
        <location evidence="1">Cell inner membrane</location>
        <topology evidence="1">Single-pass membrane protein</topology>
    </subcellularLocation>
</comment>
<evidence type="ECO:0000313" key="13">
    <source>
        <dbReference type="EMBL" id="KAF0569256.1"/>
    </source>
</evidence>
<comment type="caution">
    <text evidence="13">The sequence shown here is derived from an EMBL/GenBank/DDBJ whole genome shotgun (WGS) entry which is preliminary data.</text>
</comment>
<dbReference type="Gene3D" id="3.30.700.10">
    <property type="entry name" value="Glycoprotein, Type 4 Pilin"/>
    <property type="match status" value="1"/>
</dbReference>
<evidence type="ECO:0000259" key="12">
    <source>
        <dbReference type="Pfam" id="PF12019"/>
    </source>
</evidence>
<dbReference type="GO" id="GO:0015628">
    <property type="term" value="P:protein secretion by the type II secretion system"/>
    <property type="evidence" value="ECO:0007669"/>
    <property type="project" value="InterPro"/>
</dbReference>
<evidence type="ECO:0000256" key="7">
    <source>
        <dbReference type="ARBA" id="ARBA00022989"/>
    </source>
</evidence>
<keyword evidence="8 11" id="KW-0472">Membrane</keyword>
<evidence type="ECO:0000256" key="9">
    <source>
        <dbReference type="ARBA" id="ARBA00025772"/>
    </source>
</evidence>
<gene>
    <name evidence="13" type="ORF">FQV37_163</name>
</gene>
<evidence type="ECO:0000313" key="14">
    <source>
        <dbReference type="Proteomes" id="UP000471465"/>
    </source>
</evidence>
<dbReference type="Proteomes" id="UP000471465">
    <property type="component" value="Unassembled WGS sequence"/>
</dbReference>
<keyword evidence="4" id="KW-0488">Methylation</keyword>
<dbReference type="RefSeq" id="WP_160021519.1">
    <property type="nucleotide sequence ID" value="NZ_VZIZ01000011.1"/>
</dbReference>
<proteinExistence type="inferred from homology"/>
<evidence type="ECO:0000256" key="1">
    <source>
        <dbReference type="ARBA" id="ARBA00004377"/>
    </source>
</evidence>
<evidence type="ECO:0000256" key="5">
    <source>
        <dbReference type="ARBA" id="ARBA00022519"/>
    </source>
</evidence>
<name>A0A6N7C1L2_9GAMM</name>